<dbReference type="Proteomes" id="UP001358586">
    <property type="component" value="Chromosome 13"/>
</dbReference>
<feature type="compositionally biased region" description="Basic residues" evidence="1">
    <location>
        <begin position="125"/>
        <end position="135"/>
    </location>
</feature>
<feature type="compositionally biased region" description="Basic and acidic residues" evidence="1">
    <location>
        <begin position="1"/>
        <end position="11"/>
    </location>
</feature>
<gene>
    <name evidence="2" type="ORF">PVK06_047244</name>
</gene>
<keyword evidence="3" id="KW-1185">Reference proteome</keyword>
<comment type="caution">
    <text evidence="2">The sequence shown here is derived from an EMBL/GenBank/DDBJ whole genome shotgun (WGS) entry which is preliminary data.</text>
</comment>
<name>A0ABR0MCT0_GOSAR</name>
<reference evidence="2 3" key="1">
    <citation type="submission" date="2023-03" db="EMBL/GenBank/DDBJ databases">
        <title>WGS of Gossypium arboreum.</title>
        <authorList>
            <person name="Yu D."/>
        </authorList>
    </citation>
    <scope>NUCLEOTIDE SEQUENCE [LARGE SCALE GENOMIC DNA]</scope>
    <source>
        <tissue evidence="2">Leaf</tissue>
    </source>
</reference>
<sequence length="135" mass="15573">MPILKETETSKIRKGKAKANRKGKNLNEETSLWCKLKDVEKLVNSINKSQIRHFAIVEDLKKSQNLFYACIRAWNSSIVSILGQLSPSPLLEFLVFPPIIRSYDPSFSNDDLEDQHRSMASLPKEKKRKRSKDKN</sequence>
<feature type="region of interest" description="Disordered" evidence="1">
    <location>
        <begin position="106"/>
        <end position="135"/>
    </location>
</feature>
<evidence type="ECO:0000313" key="2">
    <source>
        <dbReference type="EMBL" id="KAK5771070.1"/>
    </source>
</evidence>
<proteinExistence type="predicted"/>
<feature type="region of interest" description="Disordered" evidence="1">
    <location>
        <begin position="1"/>
        <end position="23"/>
    </location>
</feature>
<evidence type="ECO:0000313" key="3">
    <source>
        <dbReference type="Proteomes" id="UP001358586"/>
    </source>
</evidence>
<organism evidence="2 3">
    <name type="scientific">Gossypium arboreum</name>
    <name type="common">Tree cotton</name>
    <name type="synonym">Gossypium nanking</name>
    <dbReference type="NCBI Taxonomy" id="29729"/>
    <lineage>
        <taxon>Eukaryota</taxon>
        <taxon>Viridiplantae</taxon>
        <taxon>Streptophyta</taxon>
        <taxon>Embryophyta</taxon>
        <taxon>Tracheophyta</taxon>
        <taxon>Spermatophyta</taxon>
        <taxon>Magnoliopsida</taxon>
        <taxon>eudicotyledons</taxon>
        <taxon>Gunneridae</taxon>
        <taxon>Pentapetalae</taxon>
        <taxon>rosids</taxon>
        <taxon>malvids</taxon>
        <taxon>Malvales</taxon>
        <taxon>Malvaceae</taxon>
        <taxon>Malvoideae</taxon>
        <taxon>Gossypium</taxon>
    </lineage>
</organism>
<protein>
    <submittedName>
        <fullName evidence="2">Uncharacterized protein</fullName>
    </submittedName>
</protein>
<dbReference type="EMBL" id="JARKNE010000013">
    <property type="protein sequence ID" value="KAK5771070.1"/>
    <property type="molecule type" value="Genomic_DNA"/>
</dbReference>
<accession>A0ABR0MCT0</accession>
<evidence type="ECO:0000256" key="1">
    <source>
        <dbReference type="SAM" id="MobiDB-lite"/>
    </source>
</evidence>
<feature type="compositionally biased region" description="Basic residues" evidence="1">
    <location>
        <begin position="12"/>
        <end position="23"/>
    </location>
</feature>